<dbReference type="InterPro" id="IPR054480">
    <property type="entry name" value="AHAS_small-like_ACT"/>
</dbReference>
<feature type="compositionally biased region" description="Basic and acidic residues" evidence="9">
    <location>
        <begin position="163"/>
        <end position="172"/>
    </location>
</feature>
<protein>
    <recommendedName>
        <fullName evidence="8">Acetolactate synthase small subunit</fullName>
        <shortName evidence="8">AHAS</shortName>
        <shortName evidence="8">ALS</shortName>
        <ecNumber evidence="8">2.2.1.6</ecNumber>
    </recommendedName>
    <alternativeName>
        <fullName evidence="8">Acetohydroxy-acid synthase small subunit</fullName>
    </alternativeName>
</protein>
<dbReference type="GO" id="GO:0005829">
    <property type="term" value="C:cytosol"/>
    <property type="evidence" value="ECO:0007669"/>
    <property type="project" value="TreeGrafter"/>
</dbReference>
<name>I3VIG5_9BACT</name>
<dbReference type="FunFam" id="3.30.70.260:FF:000001">
    <property type="entry name" value="Acetolactate synthase, small subunit"/>
    <property type="match status" value="1"/>
</dbReference>
<comment type="subunit">
    <text evidence="4 8">Dimer of large and small chains.</text>
</comment>
<dbReference type="UniPathway" id="UPA00049">
    <property type="reaction ID" value="UER00059"/>
</dbReference>
<dbReference type="Gene3D" id="3.30.70.1150">
    <property type="entry name" value="ACT-like. Chain A, domain 2"/>
    <property type="match status" value="1"/>
</dbReference>
<proteinExistence type="inferred from homology"/>
<evidence type="ECO:0000256" key="6">
    <source>
        <dbReference type="ARBA" id="ARBA00023304"/>
    </source>
</evidence>
<dbReference type="PANTHER" id="PTHR30239">
    <property type="entry name" value="ACETOLACTATE SYNTHASE SMALL SUBUNIT"/>
    <property type="match status" value="1"/>
</dbReference>
<comment type="catalytic activity">
    <reaction evidence="7 8">
        <text>2 pyruvate + H(+) = (2S)-2-acetolactate + CO2</text>
        <dbReference type="Rhea" id="RHEA:25249"/>
        <dbReference type="ChEBI" id="CHEBI:15361"/>
        <dbReference type="ChEBI" id="CHEBI:15378"/>
        <dbReference type="ChEBI" id="CHEBI:16526"/>
        <dbReference type="ChEBI" id="CHEBI:58476"/>
        <dbReference type="EC" id="2.2.1.6"/>
    </reaction>
</comment>
<evidence type="ECO:0000256" key="9">
    <source>
        <dbReference type="SAM" id="MobiDB-lite"/>
    </source>
</evidence>
<evidence type="ECO:0000256" key="5">
    <source>
        <dbReference type="ARBA" id="ARBA00022605"/>
    </source>
</evidence>
<feature type="region of interest" description="Disordered" evidence="9">
    <location>
        <begin position="158"/>
        <end position="184"/>
    </location>
</feature>
<dbReference type="Pfam" id="PF10369">
    <property type="entry name" value="ALS_ss_C"/>
    <property type="match status" value="1"/>
</dbReference>
<evidence type="ECO:0000256" key="8">
    <source>
        <dbReference type="RuleBase" id="RU368092"/>
    </source>
</evidence>
<evidence type="ECO:0000256" key="1">
    <source>
        <dbReference type="ARBA" id="ARBA00004974"/>
    </source>
</evidence>
<dbReference type="AlphaFoldDB" id="I3VIG5"/>
<dbReference type="InterPro" id="IPR019455">
    <property type="entry name" value="Acetolactate_synth_ssu_C"/>
</dbReference>
<keyword evidence="8" id="KW-0808">Transferase</keyword>
<accession>I3VIG5</accession>
<keyword evidence="5 8" id="KW-0028">Amino-acid biosynthesis</keyword>
<reference evidence="11" key="1">
    <citation type="submission" date="2012-04" db="EMBL/GenBank/DDBJ databases">
        <title>Characterization of mineral phosphate solubilization trait from soil metagenome.</title>
        <authorList>
            <person name="Chhabra S."/>
            <person name="Brazil D."/>
            <person name="Morrissey J."/>
            <person name="Burke J."/>
            <person name="O'Gara F."/>
            <person name="Dowling D."/>
        </authorList>
    </citation>
    <scope>NUCLEOTIDE SEQUENCE</scope>
</reference>
<evidence type="ECO:0000259" key="10">
    <source>
        <dbReference type="PROSITE" id="PS51671"/>
    </source>
</evidence>
<sequence>MKRTVVAIMEDRPGVLNRVVSVLRRRSFNIDSLAVGHTDQPGISRMTIVVDGNDEVIEQVVKQLYKIIDIIKVSDVSEEKIVAHELALIKVATTSSNRAEIMQIADIYDAKIVDVALESLIVQVVGPDDKVDSLLGLMRGYGVKEVVRTGRVALVRGSSATRAPDEEPEFARPRGNSRALRQAV</sequence>
<comment type="pathway">
    <text evidence="2 8">Amino-acid biosynthesis; L-valine biosynthesis; L-valine from pyruvate: step 1/4.</text>
</comment>
<evidence type="ECO:0000313" key="11">
    <source>
        <dbReference type="EMBL" id="AFK79171.1"/>
    </source>
</evidence>
<feature type="domain" description="ACT" evidence="10">
    <location>
        <begin position="4"/>
        <end position="78"/>
    </location>
</feature>
<dbReference type="InterPro" id="IPR004789">
    <property type="entry name" value="Acetalactate_synth_ssu"/>
</dbReference>
<comment type="function">
    <text evidence="8">Catalyzes the conversion of 2 pyruvate molecules into acetolactate in the first common step of the biosynthetic pathway of the branched-amino acids such as leucine, isoleucine, and valine.</text>
</comment>
<dbReference type="CDD" id="cd04878">
    <property type="entry name" value="ACT_AHAS"/>
    <property type="match status" value="1"/>
</dbReference>
<dbReference type="GO" id="GO:1990610">
    <property type="term" value="F:acetolactate synthase regulator activity"/>
    <property type="evidence" value="ECO:0007669"/>
    <property type="project" value="UniProtKB-UniRule"/>
</dbReference>
<evidence type="ECO:0000256" key="3">
    <source>
        <dbReference type="ARBA" id="ARBA00006341"/>
    </source>
</evidence>
<dbReference type="SUPFAM" id="SSF55021">
    <property type="entry name" value="ACT-like"/>
    <property type="match status" value="2"/>
</dbReference>
<dbReference type="FunFam" id="3.30.70.1150:FF:000001">
    <property type="entry name" value="Acetolactate synthase small subunit"/>
    <property type="match status" value="1"/>
</dbReference>
<keyword evidence="6 8" id="KW-0100">Branched-chain amino acid biosynthesis</keyword>
<organism evidence="11">
    <name type="scientific">uncultured bacterium F25-01</name>
    <dbReference type="NCBI Taxonomy" id="1191433"/>
    <lineage>
        <taxon>Bacteria</taxon>
        <taxon>environmental samples</taxon>
    </lineage>
</organism>
<dbReference type="EMBL" id="JQ970524">
    <property type="protein sequence ID" value="AFK79171.1"/>
    <property type="molecule type" value="Genomic_DNA"/>
</dbReference>
<dbReference type="NCBIfam" id="TIGR00119">
    <property type="entry name" value="acolac_sm"/>
    <property type="match status" value="1"/>
</dbReference>
<dbReference type="Gene3D" id="3.30.70.260">
    <property type="match status" value="1"/>
</dbReference>
<dbReference type="UniPathway" id="UPA00047">
    <property type="reaction ID" value="UER00055"/>
</dbReference>
<dbReference type="GO" id="GO:0009097">
    <property type="term" value="P:isoleucine biosynthetic process"/>
    <property type="evidence" value="ECO:0007669"/>
    <property type="project" value="UniProtKB-UniRule"/>
</dbReference>
<dbReference type="InterPro" id="IPR027271">
    <property type="entry name" value="Acetolactate_synth/TF_NikR_C"/>
</dbReference>
<evidence type="ECO:0000256" key="4">
    <source>
        <dbReference type="ARBA" id="ARBA00011744"/>
    </source>
</evidence>
<dbReference type="Pfam" id="PF22629">
    <property type="entry name" value="ACT_AHAS_ss"/>
    <property type="match status" value="1"/>
</dbReference>
<dbReference type="GO" id="GO:0009099">
    <property type="term" value="P:L-valine biosynthetic process"/>
    <property type="evidence" value="ECO:0007669"/>
    <property type="project" value="UniProtKB-UniRule"/>
</dbReference>
<evidence type="ECO:0000256" key="2">
    <source>
        <dbReference type="ARBA" id="ARBA00005025"/>
    </source>
</evidence>
<dbReference type="InterPro" id="IPR039557">
    <property type="entry name" value="AHAS_ACT"/>
</dbReference>
<dbReference type="PROSITE" id="PS51671">
    <property type="entry name" value="ACT"/>
    <property type="match status" value="1"/>
</dbReference>
<dbReference type="EC" id="2.2.1.6" evidence="8"/>
<dbReference type="InterPro" id="IPR002912">
    <property type="entry name" value="ACT_dom"/>
</dbReference>
<comment type="similarity">
    <text evidence="3 8">Belongs to the acetolactate synthase small subunit family.</text>
</comment>
<dbReference type="PANTHER" id="PTHR30239:SF0">
    <property type="entry name" value="ACETOLACTATE SYNTHASE SMALL SUBUNIT 1, CHLOROPLASTIC"/>
    <property type="match status" value="1"/>
</dbReference>
<evidence type="ECO:0000256" key="7">
    <source>
        <dbReference type="ARBA" id="ARBA00048670"/>
    </source>
</evidence>
<dbReference type="GO" id="GO:0003984">
    <property type="term" value="F:acetolactate synthase activity"/>
    <property type="evidence" value="ECO:0007669"/>
    <property type="project" value="UniProtKB-UniRule"/>
</dbReference>
<comment type="pathway">
    <text evidence="1 8">Amino-acid biosynthesis; L-isoleucine biosynthesis; L-isoleucine from 2-oxobutanoate: step 1/4.</text>
</comment>
<dbReference type="NCBIfam" id="NF008864">
    <property type="entry name" value="PRK11895.1"/>
    <property type="match status" value="1"/>
</dbReference>
<dbReference type="InterPro" id="IPR045865">
    <property type="entry name" value="ACT-like_dom_sf"/>
</dbReference>